<dbReference type="GO" id="GO:0006924">
    <property type="term" value="P:activation-induced cell death of T cells"/>
    <property type="evidence" value="ECO:0007669"/>
    <property type="project" value="TreeGrafter"/>
</dbReference>
<dbReference type="GO" id="GO:0043066">
    <property type="term" value="P:negative regulation of apoptotic process"/>
    <property type="evidence" value="ECO:0007669"/>
    <property type="project" value="TreeGrafter"/>
</dbReference>
<comment type="caution">
    <text evidence="6">Lacks conserved residue(s) required for the propagation of feature annotation.</text>
</comment>
<keyword evidence="7" id="KW-0812">Transmembrane</keyword>
<feature type="transmembrane region" description="Helical" evidence="7">
    <location>
        <begin position="175"/>
        <end position="197"/>
    </location>
</feature>
<dbReference type="InterPro" id="IPR001368">
    <property type="entry name" value="TNFR/NGFR_Cys_rich_reg"/>
</dbReference>
<keyword evidence="7" id="KW-1133">Transmembrane helix</keyword>
<evidence type="ECO:0000256" key="5">
    <source>
        <dbReference type="ARBA" id="ARBA00023180"/>
    </source>
</evidence>
<dbReference type="SUPFAM" id="SSF57586">
    <property type="entry name" value="TNF receptor-like"/>
    <property type="match status" value="1"/>
</dbReference>
<evidence type="ECO:0000256" key="6">
    <source>
        <dbReference type="PROSITE-ProRule" id="PRU00206"/>
    </source>
</evidence>
<evidence type="ECO:0000256" key="1">
    <source>
        <dbReference type="ARBA" id="ARBA00022703"/>
    </source>
</evidence>
<keyword evidence="2 8" id="KW-0732">Signal</keyword>
<dbReference type="GO" id="GO:0097049">
    <property type="term" value="P:motor neuron apoptotic process"/>
    <property type="evidence" value="ECO:0007669"/>
    <property type="project" value="TreeGrafter"/>
</dbReference>
<dbReference type="OrthoDB" id="9949242at2759"/>
<feature type="repeat" description="TNFR-Cys" evidence="6">
    <location>
        <begin position="126"/>
        <end position="165"/>
    </location>
</feature>
<dbReference type="InterPro" id="IPR011029">
    <property type="entry name" value="DEATH-like_dom_sf"/>
</dbReference>
<dbReference type="PROSITE" id="PS50050">
    <property type="entry name" value="TNFR_NGFR_2"/>
    <property type="match status" value="1"/>
</dbReference>
<evidence type="ECO:0000256" key="3">
    <source>
        <dbReference type="ARBA" id="ARBA00022737"/>
    </source>
</evidence>
<feature type="domain" description="TNFR-Cys" evidence="10">
    <location>
        <begin position="126"/>
        <end position="165"/>
    </location>
</feature>
<feature type="domain" description="Death" evidence="9">
    <location>
        <begin position="241"/>
        <end position="309"/>
    </location>
</feature>
<evidence type="ECO:0000256" key="4">
    <source>
        <dbReference type="ARBA" id="ARBA00023157"/>
    </source>
</evidence>
<feature type="signal peptide" evidence="8">
    <location>
        <begin position="1"/>
        <end position="17"/>
    </location>
</feature>
<dbReference type="GO" id="GO:0097527">
    <property type="term" value="P:necroptotic signaling pathway"/>
    <property type="evidence" value="ECO:0007669"/>
    <property type="project" value="TreeGrafter"/>
</dbReference>
<dbReference type="GO" id="GO:0045121">
    <property type="term" value="C:membrane raft"/>
    <property type="evidence" value="ECO:0007669"/>
    <property type="project" value="TreeGrafter"/>
</dbReference>
<sequence>MRVLLLPVILSLAVTDGFRRRTRRELSCEHGTYQFAGKQCCLCPKGSRVLWDCTDTAETKCDLCEDGTYMDHPNNDDKCQPCKICDSKGLKQCFLKPNYNGILYLPTIVNMKINERCSKYSNTVCGCQENYYCDKGDLCRACYTCNTCKEHGVKTQCTESNNTVCHDGSADSSSWVIGVVVVVVGVVIALVVVFCLWKRKKCCFQNIPNPDAKNPQEPVPLIDLNPHLCDVADVLGWKVMKQVALRTGMRNTDIEVHELNHPNDVKEQTYGLVEAWSQTQGLNEAYPNLIKTLRDMNKRRKVDEIKKICKTLP</sequence>
<dbReference type="GO" id="GO:0032872">
    <property type="term" value="P:regulation of stress-activated MAPK cascade"/>
    <property type="evidence" value="ECO:0007669"/>
    <property type="project" value="TreeGrafter"/>
</dbReference>
<dbReference type="GO" id="GO:0031265">
    <property type="term" value="C:CD95 death-inducing signaling complex"/>
    <property type="evidence" value="ECO:0007669"/>
    <property type="project" value="TreeGrafter"/>
</dbReference>
<dbReference type="Gene3D" id="2.10.50.10">
    <property type="entry name" value="Tumor Necrosis Factor Receptor, subunit A, domain 2"/>
    <property type="match status" value="2"/>
</dbReference>
<dbReference type="AlphaFoldDB" id="A0A553R962"/>
<dbReference type="GO" id="GO:0005031">
    <property type="term" value="F:tumor necrosis factor receptor activity"/>
    <property type="evidence" value="ECO:0007669"/>
    <property type="project" value="TreeGrafter"/>
</dbReference>
<dbReference type="EMBL" id="SRMA01025148">
    <property type="protein sequence ID" value="TRY98728.1"/>
    <property type="molecule type" value="Genomic_DNA"/>
</dbReference>
<dbReference type="Proteomes" id="UP000316079">
    <property type="component" value="Unassembled WGS sequence"/>
</dbReference>
<keyword evidence="7" id="KW-0472">Membrane</keyword>
<feature type="chain" id="PRO_5044617492" evidence="8">
    <location>
        <begin position="18"/>
        <end position="313"/>
    </location>
</feature>
<dbReference type="Pfam" id="PF00531">
    <property type="entry name" value="Death"/>
    <property type="match status" value="1"/>
</dbReference>
<evidence type="ECO:0000256" key="7">
    <source>
        <dbReference type="SAM" id="Phobius"/>
    </source>
</evidence>
<gene>
    <name evidence="11" type="ORF">DNTS_034761</name>
</gene>
<keyword evidence="4 6" id="KW-1015">Disulfide bond</keyword>
<evidence type="ECO:0000256" key="2">
    <source>
        <dbReference type="ARBA" id="ARBA00022729"/>
    </source>
</evidence>
<keyword evidence="5" id="KW-0325">Glycoprotein</keyword>
<dbReference type="PANTHER" id="PTHR46874:SF1">
    <property type="entry name" value="TUMOR NECROSIS FACTOR RECEPTOR SUPERFAMILY MEMBER 6"/>
    <property type="match status" value="1"/>
</dbReference>
<dbReference type="SMART" id="SM00005">
    <property type="entry name" value="DEATH"/>
    <property type="match status" value="1"/>
</dbReference>
<dbReference type="Gene3D" id="1.10.533.10">
    <property type="entry name" value="Death Domain, Fas"/>
    <property type="match status" value="1"/>
</dbReference>
<dbReference type="STRING" id="623744.A0A553R962"/>
<dbReference type="EMBL" id="SRMA01025148">
    <property type="protein sequence ID" value="TRY98729.1"/>
    <property type="molecule type" value="Genomic_DNA"/>
</dbReference>
<reference evidence="11 12" key="1">
    <citation type="journal article" date="2019" name="Sci. Data">
        <title>Hybrid genome assembly and annotation of Danionella translucida.</title>
        <authorList>
            <person name="Kadobianskyi M."/>
            <person name="Schulze L."/>
            <person name="Schuelke M."/>
            <person name="Judkewitz B."/>
        </authorList>
    </citation>
    <scope>NUCLEOTIDE SEQUENCE [LARGE SCALE GENOMIC DNA]</scope>
    <source>
        <strain evidence="11 12">Bolton</strain>
    </source>
</reference>
<comment type="caution">
    <text evidence="11">The sequence shown here is derived from an EMBL/GenBank/DDBJ whole genome shotgun (WGS) entry which is preliminary data.</text>
</comment>
<keyword evidence="1" id="KW-0053">Apoptosis</keyword>
<feature type="disulfide bond" evidence="6">
    <location>
        <begin position="127"/>
        <end position="142"/>
    </location>
</feature>
<organism evidence="11 12">
    <name type="scientific">Danionella cerebrum</name>
    <dbReference type="NCBI Taxonomy" id="2873325"/>
    <lineage>
        <taxon>Eukaryota</taxon>
        <taxon>Metazoa</taxon>
        <taxon>Chordata</taxon>
        <taxon>Craniata</taxon>
        <taxon>Vertebrata</taxon>
        <taxon>Euteleostomi</taxon>
        <taxon>Actinopterygii</taxon>
        <taxon>Neopterygii</taxon>
        <taxon>Teleostei</taxon>
        <taxon>Ostariophysi</taxon>
        <taxon>Cypriniformes</taxon>
        <taxon>Danionidae</taxon>
        <taxon>Danioninae</taxon>
        <taxon>Danionella</taxon>
    </lineage>
</organism>
<dbReference type="SMART" id="SM00208">
    <property type="entry name" value="TNFR"/>
    <property type="match status" value="3"/>
</dbReference>
<reference evidence="11" key="2">
    <citation type="submission" date="2019-04" db="EMBL/GenBank/DDBJ databases">
        <authorList>
            <person name="Kadobianskyi M."/>
            <person name="Schulze L."/>
            <person name="Schuelke M."/>
            <person name="Judkewitz B."/>
        </authorList>
    </citation>
    <scope>NUCLEOTIDE SEQUENCE</scope>
    <source>
        <strain evidence="11">Bolton</strain>
        <tissue evidence="11">Whole-body</tissue>
    </source>
</reference>
<dbReference type="SUPFAM" id="SSF47986">
    <property type="entry name" value="DEATH domain"/>
    <property type="match status" value="1"/>
</dbReference>
<dbReference type="PANTHER" id="PTHR46874">
    <property type="entry name" value="TUMOR NECROSIS FACTOR RECEPTOR SUPERFAMILY MEMBER 6"/>
    <property type="match status" value="1"/>
</dbReference>
<proteinExistence type="predicted"/>
<evidence type="ECO:0000256" key="8">
    <source>
        <dbReference type="SAM" id="SignalP"/>
    </source>
</evidence>
<evidence type="ECO:0000259" key="9">
    <source>
        <dbReference type="PROSITE" id="PS50017"/>
    </source>
</evidence>
<dbReference type="Pfam" id="PF00020">
    <property type="entry name" value="TNFR_c6"/>
    <property type="match status" value="1"/>
</dbReference>
<evidence type="ECO:0000313" key="12">
    <source>
        <dbReference type="Proteomes" id="UP000316079"/>
    </source>
</evidence>
<evidence type="ECO:0000259" key="10">
    <source>
        <dbReference type="PROSITE" id="PS50050"/>
    </source>
</evidence>
<protein>
    <submittedName>
        <fullName evidence="11">Uncharacterized protein</fullName>
    </submittedName>
</protein>
<keyword evidence="3" id="KW-0677">Repeat</keyword>
<keyword evidence="12" id="KW-1185">Reference proteome</keyword>
<evidence type="ECO:0000313" key="11">
    <source>
        <dbReference type="EMBL" id="TRY98728.1"/>
    </source>
</evidence>
<dbReference type="InterPro" id="IPR000488">
    <property type="entry name" value="Death_dom"/>
</dbReference>
<accession>A0A553R962</accession>
<dbReference type="PROSITE" id="PS50017">
    <property type="entry name" value="DEATH_DOMAIN"/>
    <property type="match status" value="1"/>
</dbReference>
<dbReference type="GO" id="GO:0097192">
    <property type="term" value="P:extrinsic apoptotic signaling pathway in absence of ligand"/>
    <property type="evidence" value="ECO:0007669"/>
    <property type="project" value="TreeGrafter"/>
</dbReference>
<name>A0A553R962_9TELE</name>
<dbReference type="GO" id="GO:0009897">
    <property type="term" value="C:external side of plasma membrane"/>
    <property type="evidence" value="ECO:0007669"/>
    <property type="project" value="TreeGrafter"/>
</dbReference>